<dbReference type="Proteomes" id="UP000824469">
    <property type="component" value="Unassembled WGS sequence"/>
</dbReference>
<sequence length="69" mass="7745">AYKDEIHELTKEISVQELLDEVEGVEDHELILDLLAHAIAIRDEYEVSFDPLASTQTPHSGVEIKGESK</sequence>
<protein>
    <submittedName>
        <fullName evidence="1">Uncharacterized protein</fullName>
    </submittedName>
</protein>
<gene>
    <name evidence="1" type="ORF">KI387_029296</name>
</gene>
<evidence type="ECO:0000313" key="1">
    <source>
        <dbReference type="EMBL" id="KAH9297614.1"/>
    </source>
</evidence>
<feature type="non-terminal residue" evidence="1">
    <location>
        <position position="1"/>
    </location>
</feature>
<feature type="non-terminal residue" evidence="1">
    <location>
        <position position="69"/>
    </location>
</feature>
<dbReference type="EMBL" id="JAHRHJ020000010">
    <property type="protein sequence ID" value="KAH9297614.1"/>
    <property type="molecule type" value="Genomic_DNA"/>
</dbReference>
<comment type="caution">
    <text evidence="1">The sequence shown here is derived from an EMBL/GenBank/DDBJ whole genome shotgun (WGS) entry which is preliminary data.</text>
</comment>
<dbReference type="AlphaFoldDB" id="A0AA38CJX4"/>
<accession>A0AA38CJX4</accession>
<organism evidence="1 2">
    <name type="scientific">Taxus chinensis</name>
    <name type="common">Chinese yew</name>
    <name type="synonym">Taxus wallichiana var. chinensis</name>
    <dbReference type="NCBI Taxonomy" id="29808"/>
    <lineage>
        <taxon>Eukaryota</taxon>
        <taxon>Viridiplantae</taxon>
        <taxon>Streptophyta</taxon>
        <taxon>Embryophyta</taxon>
        <taxon>Tracheophyta</taxon>
        <taxon>Spermatophyta</taxon>
        <taxon>Pinopsida</taxon>
        <taxon>Pinidae</taxon>
        <taxon>Conifers II</taxon>
        <taxon>Cupressales</taxon>
        <taxon>Taxaceae</taxon>
        <taxon>Taxus</taxon>
    </lineage>
</organism>
<evidence type="ECO:0000313" key="2">
    <source>
        <dbReference type="Proteomes" id="UP000824469"/>
    </source>
</evidence>
<reference evidence="1 2" key="1">
    <citation type="journal article" date="2021" name="Nat. Plants">
        <title>The Taxus genome provides insights into paclitaxel biosynthesis.</title>
        <authorList>
            <person name="Xiong X."/>
            <person name="Gou J."/>
            <person name="Liao Q."/>
            <person name="Li Y."/>
            <person name="Zhou Q."/>
            <person name="Bi G."/>
            <person name="Li C."/>
            <person name="Du R."/>
            <person name="Wang X."/>
            <person name="Sun T."/>
            <person name="Guo L."/>
            <person name="Liang H."/>
            <person name="Lu P."/>
            <person name="Wu Y."/>
            <person name="Zhang Z."/>
            <person name="Ro D.K."/>
            <person name="Shang Y."/>
            <person name="Huang S."/>
            <person name="Yan J."/>
        </authorList>
    </citation>
    <scope>NUCLEOTIDE SEQUENCE [LARGE SCALE GENOMIC DNA]</scope>
    <source>
        <strain evidence="1">Ta-2019</strain>
    </source>
</reference>
<keyword evidence="2" id="KW-1185">Reference proteome</keyword>
<name>A0AA38CJX4_TAXCH</name>
<proteinExistence type="predicted"/>